<keyword evidence="7" id="KW-0677">Repeat</keyword>
<evidence type="ECO:0000256" key="3">
    <source>
        <dbReference type="ARBA" id="ARBA00022475"/>
    </source>
</evidence>
<evidence type="ECO:0000256" key="11">
    <source>
        <dbReference type="ARBA" id="ARBA00023180"/>
    </source>
</evidence>
<dbReference type="InterPro" id="IPR001611">
    <property type="entry name" value="Leu-rich_rpt"/>
</dbReference>
<dbReference type="FunFam" id="3.80.10.10:FF:002352">
    <property type="entry name" value="Receptor like protein 28"/>
    <property type="match status" value="1"/>
</dbReference>
<comment type="subcellular location">
    <subcellularLocation>
        <location evidence="1">Cell membrane</location>
        <topology evidence="1">Single-pass type I membrane protein</topology>
    </subcellularLocation>
</comment>
<dbReference type="AlphaFoldDB" id="A0AAU9S8U5"/>
<evidence type="ECO:0000256" key="9">
    <source>
        <dbReference type="ARBA" id="ARBA00023136"/>
    </source>
</evidence>
<dbReference type="PANTHER" id="PTHR48063:SF112">
    <property type="entry name" value="RECEPTOR LIKE PROTEIN 30-LIKE"/>
    <property type="match status" value="1"/>
</dbReference>
<dbReference type="Pfam" id="PF00560">
    <property type="entry name" value="LRR_1"/>
    <property type="match status" value="1"/>
</dbReference>
<evidence type="ECO:0000256" key="10">
    <source>
        <dbReference type="ARBA" id="ARBA00023170"/>
    </source>
</evidence>
<keyword evidence="11" id="KW-0325">Glycoprotein</keyword>
<dbReference type="Gene3D" id="3.80.10.10">
    <property type="entry name" value="Ribonuclease Inhibitor"/>
    <property type="match status" value="1"/>
</dbReference>
<keyword evidence="4" id="KW-0433">Leucine-rich repeat</keyword>
<dbReference type="PROSITE" id="PS51450">
    <property type="entry name" value="LRR"/>
    <property type="match status" value="1"/>
</dbReference>
<keyword evidence="8" id="KW-1133">Transmembrane helix</keyword>
<feature type="domain" description="Disease resistance R13L4/SHOC-2-like LRR" evidence="12">
    <location>
        <begin position="88"/>
        <end position="173"/>
    </location>
</feature>
<keyword evidence="9" id="KW-0472">Membrane</keyword>
<dbReference type="PANTHER" id="PTHR48063">
    <property type="entry name" value="LRR RECEPTOR-LIKE KINASE"/>
    <property type="match status" value="1"/>
</dbReference>
<comment type="similarity">
    <text evidence="2">Belongs to the RLP family.</text>
</comment>
<keyword evidence="6" id="KW-0732">Signal</keyword>
<dbReference type="Proteomes" id="UP000836841">
    <property type="component" value="Chromosome 4"/>
</dbReference>
<reference evidence="13 14" key="1">
    <citation type="submission" date="2022-03" db="EMBL/GenBank/DDBJ databases">
        <authorList>
            <person name="Nunn A."/>
            <person name="Chopra R."/>
            <person name="Nunn A."/>
            <person name="Contreras Garrido A."/>
        </authorList>
    </citation>
    <scope>NUCLEOTIDE SEQUENCE [LARGE SCALE GENOMIC DNA]</scope>
</reference>
<dbReference type="PRINTS" id="PR00019">
    <property type="entry name" value="LEURICHRPT"/>
</dbReference>
<dbReference type="Pfam" id="PF23598">
    <property type="entry name" value="LRR_14"/>
    <property type="match status" value="1"/>
</dbReference>
<name>A0AAU9S8U5_THLAR</name>
<keyword evidence="14" id="KW-1185">Reference proteome</keyword>
<evidence type="ECO:0000256" key="5">
    <source>
        <dbReference type="ARBA" id="ARBA00022692"/>
    </source>
</evidence>
<evidence type="ECO:0000256" key="8">
    <source>
        <dbReference type="ARBA" id="ARBA00022989"/>
    </source>
</evidence>
<keyword evidence="10" id="KW-0675">Receptor</keyword>
<evidence type="ECO:0000256" key="4">
    <source>
        <dbReference type="ARBA" id="ARBA00022614"/>
    </source>
</evidence>
<evidence type="ECO:0000259" key="12">
    <source>
        <dbReference type="Pfam" id="PF23598"/>
    </source>
</evidence>
<dbReference type="SUPFAM" id="SSF52058">
    <property type="entry name" value="L domain-like"/>
    <property type="match status" value="1"/>
</dbReference>
<dbReference type="GO" id="GO:0005886">
    <property type="term" value="C:plasma membrane"/>
    <property type="evidence" value="ECO:0007669"/>
    <property type="project" value="UniProtKB-SubCell"/>
</dbReference>
<dbReference type="InterPro" id="IPR003591">
    <property type="entry name" value="Leu-rich_rpt_typical-subtyp"/>
</dbReference>
<dbReference type="InterPro" id="IPR055414">
    <property type="entry name" value="LRR_R13L4/SHOC2-like"/>
</dbReference>
<keyword evidence="3" id="KW-1003">Cell membrane</keyword>
<dbReference type="InterPro" id="IPR032675">
    <property type="entry name" value="LRR_dom_sf"/>
</dbReference>
<keyword evidence="5" id="KW-0812">Transmembrane</keyword>
<organism evidence="13 14">
    <name type="scientific">Thlaspi arvense</name>
    <name type="common">Field penny-cress</name>
    <dbReference type="NCBI Taxonomy" id="13288"/>
    <lineage>
        <taxon>Eukaryota</taxon>
        <taxon>Viridiplantae</taxon>
        <taxon>Streptophyta</taxon>
        <taxon>Embryophyta</taxon>
        <taxon>Tracheophyta</taxon>
        <taxon>Spermatophyta</taxon>
        <taxon>Magnoliopsida</taxon>
        <taxon>eudicotyledons</taxon>
        <taxon>Gunneridae</taxon>
        <taxon>Pentapetalae</taxon>
        <taxon>rosids</taxon>
        <taxon>malvids</taxon>
        <taxon>Brassicales</taxon>
        <taxon>Brassicaceae</taxon>
        <taxon>Thlaspideae</taxon>
        <taxon>Thlaspi</taxon>
    </lineage>
</organism>
<evidence type="ECO:0000256" key="1">
    <source>
        <dbReference type="ARBA" id="ARBA00004251"/>
    </source>
</evidence>
<evidence type="ECO:0000313" key="14">
    <source>
        <dbReference type="Proteomes" id="UP000836841"/>
    </source>
</evidence>
<dbReference type="EMBL" id="OU466860">
    <property type="protein sequence ID" value="CAH2059677.1"/>
    <property type="molecule type" value="Genomic_DNA"/>
</dbReference>
<sequence>MVNDKQPEKQSHEINEEGILFKSTLAVGLAGCHPHHIQALVQFKNEFDSSGCNQTDYFNGVRCDNTTGAVTELQVPSGCLTGTLKPNSSLFDLHHLRHLNLSHNNFTSSSLPSEFSNLNRLEVLSLASNVFIGQVPSSFSNLTNLVQLDLSHNELTGSLQIVQNLTKLSILDLSYNQFSGTIPSSLLMMPFLLDLDLSGNHLTGPINVSNSSSSRLEKLLLGHNPFEGQILEPISKLITLTSLDLSFLNISYPIDIRTFSSLKSLVQLVLSGNSILPTSLNSDPDFLLNLEKFLDAWRRFLTSSYNKTGASEQKRVRD</sequence>
<accession>A0AAU9S8U5</accession>
<evidence type="ECO:0000256" key="7">
    <source>
        <dbReference type="ARBA" id="ARBA00022737"/>
    </source>
</evidence>
<evidence type="ECO:0000256" key="6">
    <source>
        <dbReference type="ARBA" id="ARBA00022729"/>
    </source>
</evidence>
<gene>
    <name evidence="13" type="ORF">TAV2_LOCUS14194</name>
</gene>
<protein>
    <recommendedName>
        <fullName evidence="12">Disease resistance R13L4/SHOC-2-like LRR domain-containing protein</fullName>
    </recommendedName>
</protein>
<proteinExistence type="inferred from homology"/>
<dbReference type="InterPro" id="IPR046956">
    <property type="entry name" value="RLP23-like"/>
</dbReference>
<evidence type="ECO:0000256" key="2">
    <source>
        <dbReference type="ARBA" id="ARBA00009592"/>
    </source>
</evidence>
<dbReference type="SMART" id="SM00369">
    <property type="entry name" value="LRR_TYP"/>
    <property type="match status" value="4"/>
</dbReference>
<evidence type="ECO:0000313" key="13">
    <source>
        <dbReference type="EMBL" id="CAH2059677.1"/>
    </source>
</evidence>